<evidence type="ECO:0000256" key="1">
    <source>
        <dbReference type="SAM" id="MobiDB-lite"/>
    </source>
</evidence>
<comment type="caution">
    <text evidence="2">The sequence shown here is derived from an EMBL/GenBank/DDBJ whole genome shotgun (WGS) entry which is preliminary data.</text>
</comment>
<sequence>MPIQTNYPGIYSSSQTSSQENQFKGQVESALGKIAEGGSGNSLLQGLKAFNARENRNVIIKEIPPTDQPNTFAILERVMNFEIERLHFQASGS</sequence>
<dbReference type="RefSeq" id="WP_074056886.1">
    <property type="nucleotide sequence ID" value="NZ_CP060399.1"/>
</dbReference>
<organism evidence="2 3">
    <name type="scientific">Xanthomonas hortorum pv. vitians</name>
    <dbReference type="NCBI Taxonomy" id="83224"/>
    <lineage>
        <taxon>Bacteria</taxon>
        <taxon>Pseudomonadati</taxon>
        <taxon>Pseudomonadota</taxon>
        <taxon>Gammaproteobacteria</taxon>
        <taxon>Lysobacterales</taxon>
        <taxon>Lysobacteraceae</taxon>
        <taxon>Xanthomonas</taxon>
    </lineage>
</organism>
<reference evidence="2 3" key="1">
    <citation type="submission" date="2023-10" db="EMBL/GenBank/DDBJ databases">
        <title>A new tool for lettuce pathogen research.</title>
        <authorList>
            <person name="Horton K.N."/>
            <person name="Cseke L.J."/>
            <person name="Badiwe M."/>
            <person name="Tesfaye D."/>
            <person name="Klein A."/>
            <person name="Su J."/>
            <person name="Potnis N."/>
            <person name="Gassmann W."/>
        </authorList>
    </citation>
    <scope>NUCLEOTIDE SEQUENCE [LARGE SCALE GENOMIC DNA]</scope>
    <source>
        <strain evidence="2 3">JSKH1901</strain>
    </source>
</reference>
<name>A0AAW8ZV86_9XANT</name>
<evidence type="ECO:0000313" key="3">
    <source>
        <dbReference type="Proteomes" id="UP001187425"/>
    </source>
</evidence>
<evidence type="ECO:0000313" key="2">
    <source>
        <dbReference type="EMBL" id="MDV7251352.1"/>
    </source>
</evidence>
<dbReference type="AlphaFoldDB" id="A0AAW8ZV86"/>
<proteinExistence type="predicted"/>
<gene>
    <name evidence="2" type="ORF">R4K57_23895</name>
</gene>
<feature type="region of interest" description="Disordered" evidence="1">
    <location>
        <begin position="1"/>
        <end position="24"/>
    </location>
</feature>
<dbReference type="EMBL" id="JAWMQI010000193">
    <property type="protein sequence ID" value="MDV7251352.1"/>
    <property type="molecule type" value="Genomic_DNA"/>
</dbReference>
<dbReference type="Proteomes" id="UP001187425">
    <property type="component" value="Unassembled WGS sequence"/>
</dbReference>
<accession>A0AAW8ZV86</accession>
<protein>
    <submittedName>
        <fullName evidence="2">M91 family zinc metallopeptidase</fullName>
    </submittedName>
</protein>